<feature type="transmembrane region" description="Helical" evidence="5">
    <location>
        <begin position="261"/>
        <end position="281"/>
    </location>
</feature>
<keyword evidence="3 5" id="KW-1133">Transmembrane helix</keyword>
<dbReference type="InterPro" id="IPR052954">
    <property type="entry name" value="GPCR-Ligand_Int"/>
</dbReference>
<gene>
    <name evidence="7" type="ORF">GSLYS_00004445001</name>
</gene>
<feature type="domain" description="G-protein coupled receptors family 1 profile" evidence="6">
    <location>
        <begin position="38"/>
        <end position="324"/>
    </location>
</feature>
<feature type="transmembrane region" description="Helical" evidence="5">
    <location>
        <begin position="60"/>
        <end position="88"/>
    </location>
</feature>
<comment type="subcellular location">
    <subcellularLocation>
        <location evidence="1">Membrane</location>
    </subcellularLocation>
</comment>
<dbReference type="InterPro" id="IPR017452">
    <property type="entry name" value="GPCR_Rhodpsn_7TM"/>
</dbReference>
<dbReference type="GO" id="GO:0016020">
    <property type="term" value="C:membrane"/>
    <property type="evidence" value="ECO:0007669"/>
    <property type="project" value="UniProtKB-SubCell"/>
</dbReference>
<evidence type="ECO:0000256" key="3">
    <source>
        <dbReference type="ARBA" id="ARBA00022989"/>
    </source>
</evidence>
<keyword evidence="4 5" id="KW-0472">Membrane</keyword>
<feature type="transmembrane region" description="Helical" evidence="5">
    <location>
        <begin position="301"/>
        <end position="323"/>
    </location>
</feature>
<evidence type="ECO:0000259" key="6">
    <source>
        <dbReference type="PROSITE" id="PS50262"/>
    </source>
</evidence>
<dbReference type="InterPro" id="IPR019430">
    <property type="entry name" value="7TM_GPCR_serpentine_rcpt_Srx"/>
</dbReference>
<evidence type="ECO:0000256" key="4">
    <source>
        <dbReference type="ARBA" id="ARBA00023136"/>
    </source>
</evidence>
<evidence type="ECO:0000256" key="1">
    <source>
        <dbReference type="ARBA" id="ARBA00004370"/>
    </source>
</evidence>
<dbReference type="Gene3D" id="1.20.1070.10">
    <property type="entry name" value="Rhodopsin 7-helix transmembrane proteins"/>
    <property type="match status" value="1"/>
</dbReference>
<organism evidence="7 8">
    <name type="scientific">Lymnaea stagnalis</name>
    <name type="common">Great pond snail</name>
    <name type="synonym">Helix stagnalis</name>
    <dbReference type="NCBI Taxonomy" id="6523"/>
    <lineage>
        <taxon>Eukaryota</taxon>
        <taxon>Metazoa</taxon>
        <taxon>Spiralia</taxon>
        <taxon>Lophotrochozoa</taxon>
        <taxon>Mollusca</taxon>
        <taxon>Gastropoda</taxon>
        <taxon>Heterobranchia</taxon>
        <taxon>Euthyneura</taxon>
        <taxon>Panpulmonata</taxon>
        <taxon>Hygrophila</taxon>
        <taxon>Lymnaeoidea</taxon>
        <taxon>Lymnaeidae</taxon>
        <taxon>Lymnaea</taxon>
    </lineage>
</organism>
<comment type="caution">
    <text evidence="7">The sequence shown here is derived from an EMBL/GenBank/DDBJ whole genome shotgun (WGS) entry which is preliminary data.</text>
</comment>
<sequence length="357" mass="39409">MESKVNITQRPASILSPGAIHFFEFYFSIFIIVPSVFGGIFNVINIAVFSKIGFKDGVMLTFLLLAVSDACQLALALLGCLFVPAAYILTDLQLPVPVDPSALVYISIWYNHMFCDISVVITTYLAVQRCCCVAMPLHFKSKFTTKRTAFVLSSIFVSVSATYVPIFETQGLQGAPSKPNITASPQLVLRLAPNRAVVQGINDVMNKIFLKTAGQAVVMMCSVVLSVHLISASKFRLDNKTTPLSKTSGAPGKRMKLDLQVIKSVTLVSLIFVFFNVPRLLFTYGRRIEPEFNIYRRYESLYYAMAQVCNVAECLNAAVNIFVYHNCNRKFAAVLRACLLCNSQGQGRRGDDAAAET</sequence>
<dbReference type="Pfam" id="PF10328">
    <property type="entry name" value="7TM_GPCR_Srx"/>
    <property type="match status" value="1"/>
</dbReference>
<feature type="transmembrane region" description="Helical" evidence="5">
    <location>
        <begin position="208"/>
        <end position="230"/>
    </location>
</feature>
<accession>A0AAV2HAQ0</accession>
<feature type="transmembrane region" description="Helical" evidence="5">
    <location>
        <begin position="148"/>
        <end position="167"/>
    </location>
</feature>
<keyword evidence="2 5" id="KW-0812">Transmembrane</keyword>
<dbReference type="EMBL" id="CAXITT010000066">
    <property type="protein sequence ID" value="CAL1530312.1"/>
    <property type="molecule type" value="Genomic_DNA"/>
</dbReference>
<reference evidence="7 8" key="1">
    <citation type="submission" date="2024-04" db="EMBL/GenBank/DDBJ databases">
        <authorList>
            <consortium name="Genoscope - CEA"/>
            <person name="William W."/>
        </authorList>
    </citation>
    <scope>NUCLEOTIDE SEQUENCE [LARGE SCALE GENOMIC DNA]</scope>
</reference>
<feature type="transmembrane region" description="Helical" evidence="5">
    <location>
        <begin position="108"/>
        <end position="127"/>
    </location>
</feature>
<dbReference type="PROSITE" id="PS50262">
    <property type="entry name" value="G_PROTEIN_RECEP_F1_2"/>
    <property type="match status" value="1"/>
</dbReference>
<evidence type="ECO:0000256" key="5">
    <source>
        <dbReference type="SAM" id="Phobius"/>
    </source>
</evidence>
<name>A0AAV2HAQ0_LYMST</name>
<keyword evidence="8" id="KW-1185">Reference proteome</keyword>
<dbReference type="PANTHER" id="PTHR46641:SF18">
    <property type="entry name" value="G-PROTEIN COUPLED RECEPTORS FAMILY 1 PROFILE DOMAIN-CONTAINING PROTEIN"/>
    <property type="match status" value="1"/>
</dbReference>
<protein>
    <recommendedName>
        <fullName evidence="6">G-protein coupled receptors family 1 profile domain-containing protein</fullName>
    </recommendedName>
</protein>
<feature type="transmembrane region" description="Helical" evidence="5">
    <location>
        <begin position="25"/>
        <end position="48"/>
    </location>
</feature>
<evidence type="ECO:0000313" key="7">
    <source>
        <dbReference type="EMBL" id="CAL1530312.1"/>
    </source>
</evidence>
<evidence type="ECO:0000313" key="8">
    <source>
        <dbReference type="Proteomes" id="UP001497497"/>
    </source>
</evidence>
<proteinExistence type="predicted"/>
<dbReference type="AlphaFoldDB" id="A0AAV2HAQ0"/>
<dbReference type="Proteomes" id="UP001497497">
    <property type="component" value="Unassembled WGS sequence"/>
</dbReference>
<dbReference type="SUPFAM" id="SSF81321">
    <property type="entry name" value="Family A G protein-coupled receptor-like"/>
    <property type="match status" value="1"/>
</dbReference>
<dbReference type="PANTHER" id="PTHR46641">
    <property type="entry name" value="FMRFAMIDE RECEPTOR-RELATED"/>
    <property type="match status" value="1"/>
</dbReference>
<evidence type="ECO:0000256" key="2">
    <source>
        <dbReference type="ARBA" id="ARBA00022692"/>
    </source>
</evidence>